<accession>A0A422NL79</accession>
<dbReference type="AlphaFoldDB" id="A0A422NL79"/>
<feature type="region of interest" description="Disordered" evidence="2">
    <location>
        <begin position="135"/>
        <end position="167"/>
    </location>
</feature>
<dbReference type="SMART" id="SM00271">
    <property type="entry name" value="DnaJ"/>
    <property type="match status" value="1"/>
</dbReference>
<dbReference type="PROSITE" id="PS50089">
    <property type="entry name" value="ZF_RING_2"/>
    <property type="match status" value="1"/>
</dbReference>
<evidence type="ECO:0000256" key="2">
    <source>
        <dbReference type="SAM" id="MobiDB-lite"/>
    </source>
</evidence>
<feature type="region of interest" description="Disordered" evidence="2">
    <location>
        <begin position="336"/>
        <end position="380"/>
    </location>
</feature>
<feature type="domain" description="RING-type" evidence="4">
    <location>
        <begin position="457"/>
        <end position="493"/>
    </location>
</feature>
<feature type="compositionally biased region" description="Low complexity" evidence="2">
    <location>
        <begin position="208"/>
        <end position="231"/>
    </location>
</feature>
<dbReference type="EMBL" id="MKKU01000607">
    <property type="protein sequence ID" value="RNF06215.1"/>
    <property type="molecule type" value="Genomic_DNA"/>
</dbReference>
<proteinExistence type="predicted"/>
<keyword evidence="1" id="KW-0862">Zinc</keyword>
<feature type="compositionally biased region" description="Polar residues" evidence="2">
    <location>
        <begin position="265"/>
        <end position="282"/>
    </location>
</feature>
<dbReference type="GO" id="GO:0008270">
    <property type="term" value="F:zinc ion binding"/>
    <property type="evidence" value="ECO:0007669"/>
    <property type="project" value="UniProtKB-KW"/>
</dbReference>
<evidence type="ECO:0000259" key="4">
    <source>
        <dbReference type="PROSITE" id="PS50089"/>
    </source>
</evidence>
<dbReference type="GO" id="GO:0005789">
    <property type="term" value="C:endoplasmic reticulum membrane"/>
    <property type="evidence" value="ECO:0007669"/>
    <property type="project" value="TreeGrafter"/>
</dbReference>
<name>A0A422NL79_9TRYP</name>
<dbReference type="PRINTS" id="PR00625">
    <property type="entry name" value="JDOMAIN"/>
</dbReference>
<keyword evidence="1" id="KW-0863">Zinc-finger</keyword>
<comment type="caution">
    <text evidence="5">The sequence shown here is derived from an EMBL/GenBank/DDBJ whole genome shotgun (WGS) entry which is preliminary data.</text>
</comment>
<reference evidence="5 6" key="1">
    <citation type="journal article" date="2018" name="BMC Genomics">
        <title>Genomic comparison of Trypanosoma conorhini and Trypanosoma rangeli to Trypanosoma cruzi strains of high and low virulence.</title>
        <authorList>
            <person name="Bradwell K.R."/>
            <person name="Koparde V.N."/>
            <person name="Matveyev A.V."/>
            <person name="Serrano M.G."/>
            <person name="Alves J.M."/>
            <person name="Parikh H."/>
            <person name="Huang B."/>
            <person name="Lee V."/>
            <person name="Espinosa-Alvarez O."/>
            <person name="Ortiz P.A."/>
            <person name="Costa-Martins A.G."/>
            <person name="Teixeira M.M."/>
            <person name="Buck G.A."/>
        </authorList>
    </citation>
    <scope>NUCLEOTIDE SEQUENCE [LARGE SCALE GENOMIC DNA]</scope>
    <source>
        <strain evidence="5 6">025E</strain>
    </source>
</reference>
<dbReference type="SUPFAM" id="SSF46565">
    <property type="entry name" value="Chaperone J-domain"/>
    <property type="match status" value="1"/>
</dbReference>
<sequence length="499" mass="55338">MDQHFRVLGIPRGCDEAALKKAYRQKALALHPDRNPGGTEQFKKVNEAYEALCVHFRRNGGHDSANVRTATGVGGGRPGSRPPATFFSFSKYYTNAGSGYQYARRTHSTEEAPHIFTEEELFGSPPGGFAYDRHYGRPKFPTQAGSNAGERSNDANAKGGGGTYRFGTSQMYEKADERWRRAHGERVPVSGYSMNSGAAPPPPPPQPAQSQRQQQSTRPRPTPSPSAFAADVGGGVDGRQREEGGKRNVDERGGGGGAKRRPTSRGGSKTYSYFTPDLNGNNAYAFDPDNHDSSAVEEEEPSFASTSSPVNDILNEFEMQQTLQEMRREWERLKRDMDRKMAGSASLPRRQREGREGTDVDNEEDYVMHKRPPPRREDEAFQRRLREQQRLNEAHMRGILEERLQLKKILFTQRYTPDPADVALMSDSEVFVLCELLADVGKRMQLVLKGRMTKGLCSRCAAAAKLQGRSIFTCGHTSVCAECAMTCGVCPVCAATRRV</sequence>
<dbReference type="Pfam" id="PF00226">
    <property type="entry name" value="DnaJ"/>
    <property type="match status" value="1"/>
</dbReference>
<dbReference type="GeneID" id="40321250"/>
<keyword evidence="1" id="KW-0479">Metal-binding</keyword>
<dbReference type="CDD" id="cd06257">
    <property type="entry name" value="DnaJ"/>
    <property type="match status" value="1"/>
</dbReference>
<dbReference type="PROSITE" id="PS50076">
    <property type="entry name" value="DNAJ_2"/>
    <property type="match status" value="1"/>
</dbReference>
<gene>
    <name evidence="5" type="ORF">Tco025E_07639</name>
</gene>
<organism evidence="5 6">
    <name type="scientific">Trypanosoma conorhini</name>
    <dbReference type="NCBI Taxonomy" id="83891"/>
    <lineage>
        <taxon>Eukaryota</taxon>
        <taxon>Discoba</taxon>
        <taxon>Euglenozoa</taxon>
        <taxon>Kinetoplastea</taxon>
        <taxon>Metakinetoplastina</taxon>
        <taxon>Trypanosomatida</taxon>
        <taxon>Trypanosomatidae</taxon>
        <taxon>Trypanosoma</taxon>
    </lineage>
</organism>
<dbReference type="InterPro" id="IPR036869">
    <property type="entry name" value="J_dom_sf"/>
</dbReference>
<dbReference type="PANTHER" id="PTHR43908">
    <property type="entry name" value="AT29763P-RELATED"/>
    <property type="match status" value="1"/>
</dbReference>
<evidence type="ECO:0000313" key="6">
    <source>
        <dbReference type="Proteomes" id="UP000284403"/>
    </source>
</evidence>
<feature type="region of interest" description="Disordered" evidence="2">
    <location>
        <begin position="188"/>
        <end position="310"/>
    </location>
</feature>
<evidence type="ECO:0000313" key="5">
    <source>
        <dbReference type="EMBL" id="RNF06215.1"/>
    </source>
</evidence>
<dbReference type="InterPro" id="IPR001841">
    <property type="entry name" value="Znf_RING"/>
</dbReference>
<dbReference type="Gene3D" id="1.10.287.110">
    <property type="entry name" value="DnaJ domain"/>
    <property type="match status" value="1"/>
</dbReference>
<dbReference type="OrthoDB" id="376357at2759"/>
<protein>
    <submittedName>
        <fullName evidence="5">Putative chaperone DNAJ protein</fullName>
    </submittedName>
</protein>
<feature type="compositionally biased region" description="Basic and acidic residues" evidence="2">
    <location>
        <begin position="238"/>
        <end position="253"/>
    </location>
</feature>
<evidence type="ECO:0000259" key="3">
    <source>
        <dbReference type="PROSITE" id="PS50076"/>
    </source>
</evidence>
<dbReference type="InterPro" id="IPR051100">
    <property type="entry name" value="DnaJ_subfamily_B/C"/>
</dbReference>
<dbReference type="PANTHER" id="PTHR43908:SF3">
    <property type="entry name" value="AT29763P-RELATED"/>
    <property type="match status" value="1"/>
</dbReference>
<evidence type="ECO:0000256" key="1">
    <source>
        <dbReference type="PROSITE-ProRule" id="PRU00175"/>
    </source>
</evidence>
<dbReference type="InterPro" id="IPR001623">
    <property type="entry name" value="DnaJ_domain"/>
</dbReference>
<dbReference type="GO" id="GO:0071218">
    <property type="term" value="P:cellular response to misfolded protein"/>
    <property type="evidence" value="ECO:0007669"/>
    <property type="project" value="TreeGrafter"/>
</dbReference>
<dbReference type="GO" id="GO:0030544">
    <property type="term" value="F:Hsp70 protein binding"/>
    <property type="evidence" value="ECO:0007669"/>
    <property type="project" value="TreeGrafter"/>
</dbReference>
<dbReference type="Proteomes" id="UP000284403">
    <property type="component" value="Unassembled WGS sequence"/>
</dbReference>
<feature type="domain" description="J" evidence="3">
    <location>
        <begin position="3"/>
        <end position="66"/>
    </location>
</feature>
<dbReference type="RefSeq" id="XP_029225410.1">
    <property type="nucleotide sequence ID" value="XM_029374501.1"/>
</dbReference>
<keyword evidence="6" id="KW-1185">Reference proteome</keyword>